<keyword evidence="2" id="KW-0964">Secreted</keyword>
<evidence type="ECO:0000256" key="2">
    <source>
        <dbReference type="ARBA" id="ARBA00022525"/>
    </source>
</evidence>
<dbReference type="InterPro" id="IPR008427">
    <property type="entry name" value="Extracellular_membr_CFEM_dom"/>
</dbReference>
<proteinExistence type="predicted"/>
<comment type="subcellular location">
    <subcellularLocation>
        <location evidence="1">Secreted</location>
    </subcellularLocation>
</comment>
<sequence>MFSSLRTEMLRSSTTLPLSLILLSLSLVLQWQILPGAHAQASQAPPTTFGSATESGSRSGSLTGSAVSGSATASNSSSVSASTTNTADLPSLSGYSTCGRDLGVVVCACTLGAWMDRGKAGRWLPHLWAYWTRLVNCFQMAIGQAGCNSVVSPECYCGRANYTSFLLSCMQSNCSSELSTVESLTNQFCAIASPSTSVSFAITAFPSSGSGSASGSGSGSGNGSSSASATGPSVSDAGTSNAAMRRGPGTLMDVAGGHLVGVALTLGRLGRGDGGLKDEDGDEDEDEGG</sequence>
<feature type="compositionally biased region" description="Acidic residues" evidence="5">
    <location>
        <begin position="279"/>
        <end position="289"/>
    </location>
</feature>
<evidence type="ECO:0000256" key="3">
    <source>
        <dbReference type="ARBA" id="ARBA00022729"/>
    </source>
</evidence>
<feature type="compositionally biased region" description="Low complexity" evidence="5">
    <location>
        <begin position="59"/>
        <end position="85"/>
    </location>
</feature>
<evidence type="ECO:0000256" key="1">
    <source>
        <dbReference type="ARBA" id="ARBA00004613"/>
    </source>
</evidence>
<dbReference type="Pfam" id="PF05730">
    <property type="entry name" value="CFEM"/>
    <property type="match status" value="1"/>
</dbReference>
<evidence type="ECO:0000256" key="6">
    <source>
        <dbReference type="SAM" id="SignalP"/>
    </source>
</evidence>
<feature type="region of interest" description="Disordered" evidence="5">
    <location>
        <begin position="41"/>
        <end position="85"/>
    </location>
</feature>
<dbReference type="Proteomes" id="UP000559256">
    <property type="component" value="Unassembled WGS sequence"/>
</dbReference>
<evidence type="ECO:0000313" key="8">
    <source>
        <dbReference type="EMBL" id="KAF5353137.1"/>
    </source>
</evidence>
<feature type="signal peptide" evidence="6">
    <location>
        <begin position="1"/>
        <end position="39"/>
    </location>
</feature>
<feature type="region of interest" description="Disordered" evidence="5">
    <location>
        <begin position="268"/>
        <end position="289"/>
    </location>
</feature>
<feature type="region of interest" description="Disordered" evidence="5">
    <location>
        <begin position="211"/>
        <end position="250"/>
    </location>
</feature>
<keyword evidence="4" id="KW-1015">Disulfide bond</keyword>
<dbReference type="EMBL" id="JAACJM010000064">
    <property type="protein sequence ID" value="KAF5353137.1"/>
    <property type="molecule type" value="Genomic_DNA"/>
</dbReference>
<feature type="chain" id="PRO_5034575916" description="CFEM domain-containing protein" evidence="6">
    <location>
        <begin position="40"/>
        <end position="289"/>
    </location>
</feature>
<organism evidence="8 9">
    <name type="scientific">Tetrapyrgos nigripes</name>
    <dbReference type="NCBI Taxonomy" id="182062"/>
    <lineage>
        <taxon>Eukaryota</taxon>
        <taxon>Fungi</taxon>
        <taxon>Dikarya</taxon>
        <taxon>Basidiomycota</taxon>
        <taxon>Agaricomycotina</taxon>
        <taxon>Agaricomycetes</taxon>
        <taxon>Agaricomycetidae</taxon>
        <taxon>Agaricales</taxon>
        <taxon>Marasmiineae</taxon>
        <taxon>Marasmiaceae</taxon>
        <taxon>Tetrapyrgos</taxon>
    </lineage>
</organism>
<comment type="caution">
    <text evidence="8">The sequence shown here is derived from an EMBL/GenBank/DDBJ whole genome shotgun (WGS) entry which is preliminary data.</text>
</comment>
<evidence type="ECO:0000259" key="7">
    <source>
        <dbReference type="Pfam" id="PF05730"/>
    </source>
</evidence>
<feature type="domain" description="CFEM" evidence="7">
    <location>
        <begin position="135"/>
        <end position="190"/>
    </location>
</feature>
<keyword evidence="3 6" id="KW-0732">Signal</keyword>
<evidence type="ECO:0000313" key="9">
    <source>
        <dbReference type="Proteomes" id="UP000559256"/>
    </source>
</evidence>
<feature type="compositionally biased region" description="Polar residues" evidence="5">
    <location>
        <begin position="41"/>
        <end position="58"/>
    </location>
</feature>
<feature type="compositionally biased region" description="Low complexity" evidence="5">
    <location>
        <begin position="223"/>
        <end position="235"/>
    </location>
</feature>
<dbReference type="AlphaFoldDB" id="A0A8H5D6I2"/>
<evidence type="ECO:0000256" key="4">
    <source>
        <dbReference type="ARBA" id="ARBA00023157"/>
    </source>
</evidence>
<dbReference type="GO" id="GO:0005576">
    <property type="term" value="C:extracellular region"/>
    <property type="evidence" value="ECO:0007669"/>
    <property type="project" value="UniProtKB-SubCell"/>
</dbReference>
<name>A0A8H5D6I2_9AGAR</name>
<evidence type="ECO:0000256" key="5">
    <source>
        <dbReference type="SAM" id="MobiDB-lite"/>
    </source>
</evidence>
<accession>A0A8H5D6I2</accession>
<gene>
    <name evidence="8" type="ORF">D9758_008775</name>
</gene>
<dbReference type="OrthoDB" id="3267106at2759"/>
<reference evidence="8 9" key="1">
    <citation type="journal article" date="2020" name="ISME J.">
        <title>Uncovering the hidden diversity of litter-decomposition mechanisms in mushroom-forming fungi.</title>
        <authorList>
            <person name="Floudas D."/>
            <person name="Bentzer J."/>
            <person name="Ahren D."/>
            <person name="Johansson T."/>
            <person name="Persson P."/>
            <person name="Tunlid A."/>
        </authorList>
    </citation>
    <scope>NUCLEOTIDE SEQUENCE [LARGE SCALE GENOMIC DNA]</scope>
    <source>
        <strain evidence="8 9">CBS 291.85</strain>
    </source>
</reference>
<protein>
    <recommendedName>
        <fullName evidence="7">CFEM domain-containing protein</fullName>
    </recommendedName>
</protein>
<feature type="compositionally biased region" description="Gly residues" evidence="5">
    <location>
        <begin position="212"/>
        <end position="222"/>
    </location>
</feature>
<keyword evidence="9" id="KW-1185">Reference proteome</keyword>